<name>A0A151IAW1_9HYME</name>
<gene>
    <name evidence="1" type="ORF">ALC62_12741</name>
</gene>
<dbReference type="STRING" id="456900.A0A151IAW1"/>
<dbReference type="Proteomes" id="UP000078542">
    <property type="component" value="Unassembled WGS sequence"/>
</dbReference>
<keyword evidence="2" id="KW-1185">Reference proteome</keyword>
<reference evidence="1 2" key="1">
    <citation type="submission" date="2016-03" db="EMBL/GenBank/DDBJ databases">
        <title>Cyphomyrmex costatus WGS genome.</title>
        <authorList>
            <person name="Nygaard S."/>
            <person name="Hu H."/>
            <person name="Boomsma J."/>
            <person name="Zhang G."/>
        </authorList>
    </citation>
    <scope>NUCLEOTIDE SEQUENCE [LARGE SCALE GENOMIC DNA]</scope>
    <source>
        <strain evidence="1">MS0001</strain>
        <tissue evidence="1">Whole body</tissue>
    </source>
</reference>
<organism evidence="1 2">
    <name type="scientific">Cyphomyrmex costatus</name>
    <dbReference type="NCBI Taxonomy" id="456900"/>
    <lineage>
        <taxon>Eukaryota</taxon>
        <taxon>Metazoa</taxon>
        <taxon>Ecdysozoa</taxon>
        <taxon>Arthropoda</taxon>
        <taxon>Hexapoda</taxon>
        <taxon>Insecta</taxon>
        <taxon>Pterygota</taxon>
        <taxon>Neoptera</taxon>
        <taxon>Endopterygota</taxon>
        <taxon>Hymenoptera</taxon>
        <taxon>Apocrita</taxon>
        <taxon>Aculeata</taxon>
        <taxon>Formicoidea</taxon>
        <taxon>Formicidae</taxon>
        <taxon>Myrmicinae</taxon>
        <taxon>Cyphomyrmex</taxon>
    </lineage>
</organism>
<protein>
    <submittedName>
        <fullName evidence="1">Uncharacterized protein</fullName>
    </submittedName>
</protein>
<proteinExistence type="predicted"/>
<dbReference type="AlphaFoldDB" id="A0A151IAW1"/>
<accession>A0A151IAW1</accession>
<evidence type="ECO:0000313" key="2">
    <source>
        <dbReference type="Proteomes" id="UP000078542"/>
    </source>
</evidence>
<sequence>MQLSDYDKTLELQCRMEINRIINYCGMHSHVSIVHNGRREYIQEIGEQACRRLHETGTLTIGNAVLDQIKSNATNHRSATLAGSTTVDEKCSGAQYTDGYGSWDNVVVQATVKITLRSFEFSIKRTTGHVIMPSGTHCKVFSRFCIDADGSETYWLPMPIDNCHFDRYDILYEGVATKLSPRINQSIPTVYTVTTQE</sequence>
<dbReference type="EMBL" id="KQ978169">
    <property type="protein sequence ID" value="KYM96614.1"/>
    <property type="molecule type" value="Genomic_DNA"/>
</dbReference>
<dbReference type="Pfam" id="PF24664">
    <property type="entry name" value="Monjiviricetes_fusion"/>
    <property type="match status" value="1"/>
</dbReference>
<evidence type="ECO:0000313" key="1">
    <source>
        <dbReference type="EMBL" id="KYM96614.1"/>
    </source>
</evidence>